<dbReference type="AlphaFoldDB" id="A0A8S4A7X8"/>
<feature type="region of interest" description="Disordered" evidence="1">
    <location>
        <begin position="1"/>
        <end position="64"/>
    </location>
</feature>
<reference evidence="2" key="1">
    <citation type="submission" date="2021-04" db="EMBL/GenBank/DDBJ databases">
        <authorList>
            <consortium name="Molecular Ecology Group"/>
        </authorList>
    </citation>
    <scope>NUCLEOTIDE SEQUENCE</scope>
</reference>
<organism evidence="2 3">
    <name type="scientific">Candidula unifasciata</name>
    <dbReference type="NCBI Taxonomy" id="100452"/>
    <lineage>
        <taxon>Eukaryota</taxon>
        <taxon>Metazoa</taxon>
        <taxon>Spiralia</taxon>
        <taxon>Lophotrochozoa</taxon>
        <taxon>Mollusca</taxon>
        <taxon>Gastropoda</taxon>
        <taxon>Heterobranchia</taxon>
        <taxon>Euthyneura</taxon>
        <taxon>Panpulmonata</taxon>
        <taxon>Eupulmonata</taxon>
        <taxon>Stylommatophora</taxon>
        <taxon>Helicina</taxon>
        <taxon>Helicoidea</taxon>
        <taxon>Geomitridae</taxon>
        <taxon>Candidula</taxon>
    </lineage>
</organism>
<sequence>MPRFGGRGFGGGGRGLGGSARTVRQPPPVQRPSSQTRDFRTAPQQKFSAPPGGPKRFSAPAGYHGAGKGPGLGAIIGGSFLGSALGSVMGNAISHKMYEGRNPETGAWEDKTRPDNNPCKRELDYFLECAKFVEEPSYCKGPADALKKCAEKHKDYFQESEG</sequence>
<evidence type="ECO:0008006" key="4">
    <source>
        <dbReference type="Google" id="ProtNLM"/>
    </source>
</evidence>
<gene>
    <name evidence="2" type="ORF">CUNI_LOCUS21936</name>
</gene>
<evidence type="ECO:0000256" key="1">
    <source>
        <dbReference type="SAM" id="MobiDB-lite"/>
    </source>
</evidence>
<accession>A0A8S4A7X8</accession>
<feature type="compositionally biased region" description="Gly residues" evidence="1">
    <location>
        <begin position="1"/>
        <end position="18"/>
    </location>
</feature>
<dbReference type="OrthoDB" id="1106148at2759"/>
<evidence type="ECO:0000313" key="2">
    <source>
        <dbReference type="EMBL" id="CAG5136378.1"/>
    </source>
</evidence>
<protein>
    <recommendedName>
        <fullName evidence="4">CHCH domain-containing protein</fullName>
    </recommendedName>
</protein>
<name>A0A8S4A7X8_9EUPU</name>
<keyword evidence="3" id="KW-1185">Reference proteome</keyword>
<dbReference type="Proteomes" id="UP000678393">
    <property type="component" value="Unassembled WGS sequence"/>
</dbReference>
<proteinExistence type="predicted"/>
<comment type="caution">
    <text evidence="2">The sequence shown here is derived from an EMBL/GenBank/DDBJ whole genome shotgun (WGS) entry which is preliminary data.</text>
</comment>
<dbReference type="EMBL" id="CAJHNH020008527">
    <property type="protein sequence ID" value="CAG5136378.1"/>
    <property type="molecule type" value="Genomic_DNA"/>
</dbReference>
<evidence type="ECO:0000313" key="3">
    <source>
        <dbReference type="Proteomes" id="UP000678393"/>
    </source>
</evidence>